<evidence type="ECO:0000313" key="1">
    <source>
        <dbReference type="EMBL" id="KAH9321251.1"/>
    </source>
</evidence>
<evidence type="ECO:0000313" key="2">
    <source>
        <dbReference type="Proteomes" id="UP000824469"/>
    </source>
</evidence>
<organism evidence="1 2">
    <name type="scientific">Taxus chinensis</name>
    <name type="common">Chinese yew</name>
    <name type="synonym">Taxus wallichiana var. chinensis</name>
    <dbReference type="NCBI Taxonomy" id="29808"/>
    <lineage>
        <taxon>Eukaryota</taxon>
        <taxon>Viridiplantae</taxon>
        <taxon>Streptophyta</taxon>
        <taxon>Embryophyta</taxon>
        <taxon>Tracheophyta</taxon>
        <taxon>Spermatophyta</taxon>
        <taxon>Pinopsida</taxon>
        <taxon>Pinidae</taxon>
        <taxon>Conifers II</taxon>
        <taxon>Cupressales</taxon>
        <taxon>Taxaceae</taxon>
        <taxon>Taxus</taxon>
    </lineage>
</organism>
<dbReference type="AlphaFoldDB" id="A0AA38GDI3"/>
<gene>
    <name evidence="1" type="ORF">KI387_015890</name>
</gene>
<comment type="caution">
    <text evidence="1">The sequence shown here is derived from an EMBL/GenBank/DDBJ whole genome shotgun (WGS) entry which is preliminary data.</text>
</comment>
<proteinExistence type="predicted"/>
<accession>A0AA38GDI3</accession>
<protein>
    <submittedName>
        <fullName evidence="1">Uncharacterized protein</fullName>
    </submittedName>
</protein>
<reference evidence="1 2" key="1">
    <citation type="journal article" date="2021" name="Nat. Plants">
        <title>The Taxus genome provides insights into paclitaxel biosynthesis.</title>
        <authorList>
            <person name="Xiong X."/>
            <person name="Gou J."/>
            <person name="Liao Q."/>
            <person name="Li Y."/>
            <person name="Zhou Q."/>
            <person name="Bi G."/>
            <person name="Li C."/>
            <person name="Du R."/>
            <person name="Wang X."/>
            <person name="Sun T."/>
            <person name="Guo L."/>
            <person name="Liang H."/>
            <person name="Lu P."/>
            <person name="Wu Y."/>
            <person name="Zhang Z."/>
            <person name="Ro D.K."/>
            <person name="Shang Y."/>
            <person name="Huang S."/>
            <person name="Yan J."/>
        </authorList>
    </citation>
    <scope>NUCLEOTIDE SEQUENCE [LARGE SCALE GENOMIC DNA]</scope>
    <source>
        <strain evidence="1">Ta-2019</strain>
    </source>
</reference>
<dbReference type="Proteomes" id="UP000824469">
    <property type="component" value="Unassembled WGS sequence"/>
</dbReference>
<keyword evidence="2" id="KW-1185">Reference proteome</keyword>
<sequence length="130" mass="15123">MESFYNPLVTNYMEKDINMLYDRTTISYFDMICDSLHKQAYGNIKANYKGKEVMDYSKFDLANKNNEVVDEYGKPGSALKNDVSNLVDSLVSSHQWEKQYSVVHFGELKAQVVIMKAFRNKGITWTIHYI</sequence>
<name>A0AA38GDI3_TAXCH</name>
<dbReference type="EMBL" id="JAHRHJ020000003">
    <property type="protein sequence ID" value="KAH9321251.1"/>
    <property type="molecule type" value="Genomic_DNA"/>
</dbReference>
<feature type="non-terminal residue" evidence="1">
    <location>
        <position position="130"/>
    </location>
</feature>